<dbReference type="EC" id="2.3.1.-" evidence="2"/>
<proteinExistence type="inferred from homology"/>
<evidence type="ECO:0000313" key="6">
    <source>
        <dbReference type="EMBL" id="VFJ50191.1"/>
    </source>
</evidence>
<protein>
    <recommendedName>
        <fullName evidence="2">Probable acyltransferase</fullName>
        <ecNumber evidence="2">2.3.1.-</ecNumber>
    </recommendedName>
</protein>
<dbReference type="GO" id="GO:0005737">
    <property type="term" value="C:cytoplasm"/>
    <property type="evidence" value="ECO:0007669"/>
    <property type="project" value="UniProtKB-SubCell"/>
</dbReference>
<feature type="active site" description="Nucleophile" evidence="3">
    <location>
        <position position="181"/>
    </location>
</feature>
<dbReference type="NCBIfam" id="NF005262">
    <property type="entry name" value="PRK06765.1"/>
    <property type="match status" value="1"/>
</dbReference>
<comment type="subunit">
    <text evidence="2">Homodimer.</text>
</comment>
<dbReference type="EMBL" id="CAADEX010000027">
    <property type="protein sequence ID" value="VFJ50191.1"/>
    <property type="molecule type" value="Genomic_DNA"/>
</dbReference>
<feature type="chain" id="PRO_5019290998" description="Probable acyltransferase" evidence="4">
    <location>
        <begin position="28"/>
        <end position="414"/>
    </location>
</feature>
<evidence type="ECO:0000256" key="3">
    <source>
        <dbReference type="PIRSR" id="PIRSR000443-1"/>
    </source>
</evidence>
<evidence type="ECO:0000259" key="5">
    <source>
        <dbReference type="Pfam" id="PF00561"/>
    </source>
</evidence>
<dbReference type="Gene3D" id="1.10.1740.110">
    <property type="match status" value="1"/>
</dbReference>
<sequence length="414" mass="44704">MKILNTSILGASLLAAIATAFGNPAFAYEGIVTKQTFTMPSYTTIGGETISDVQVGWESYGTLNAAKDNVVLVPHHFSATSHVAGRYDISDGAYGYWDSIIGSGKAIDTDKYFVISSDTLVNMQPKNPTVVTTGPATINPATGVPYGMSFPLVTIRDFVNVQKALLDSLGITSLHAVAGVSMGAMQAIEWASAYPKMVKRVIPVAAHGEGNSYWIALTNLWMLPIKLDPNWNNGDYYSSTLPTDGLRDAFKMILVTAWNWKWADESFGRDWAVADEDPAAAFGNQYEIEAWLDATATALGTYADANHFLYLAKACQNFVAGHGGSLEAGLAAIESPVLLIYSPDDLLFPADHVWRTKTLIEADGNPKKVGMVELSGIQGHADGVYSISQAADRIEDFLNSDDGGRHHGPRRRSR</sequence>
<comment type="caution">
    <text evidence="2">Lacks conserved residue(s) required for the propagation of feature annotation.</text>
</comment>
<dbReference type="PANTHER" id="PTHR32268">
    <property type="entry name" value="HOMOSERINE O-ACETYLTRANSFERASE"/>
    <property type="match status" value="1"/>
</dbReference>
<dbReference type="AlphaFoldDB" id="A0A450SCU1"/>
<evidence type="ECO:0000256" key="1">
    <source>
        <dbReference type="ARBA" id="ARBA00022679"/>
    </source>
</evidence>
<dbReference type="Pfam" id="PF00561">
    <property type="entry name" value="Abhydrolase_1"/>
    <property type="match status" value="1"/>
</dbReference>
<dbReference type="SUPFAM" id="SSF53474">
    <property type="entry name" value="alpha/beta-Hydrolases"/>
    <property type="match status" value="1"/>
</dbReference>
<keyword evidence="2" id="KW-0028">Amino-acid biosynthesis</keyword>
<reference evidence="6" key="1">
    <citation type="submission" date="2019-02" db="EMBL/GenBank/DDBJ databases">
        <authorList>
            <person name="Gruber-Vodicka R. H."/>
            <person name="Seah K. B. B."/>
        </authorList>
    </citation>
    <scope>NUCLEOTIDE SEQUENCE</scope>
    <source>
        <strain evidence="6">BECK_DK47</strain>
    </source>
</reference>
<dbReference type="PANTHER" id="PTHR32268:SF11">
    <property type="entry name" value="HOMOSERINE O-ACETYLTRANSFERASE"/>
    <property type="match status" value="1"/>
</dbReference>
<feature type="domain" description="AB hydrolase-1" evidence="5">
    <location>
        <begin position="150"/>
        <end position="358"/>
    </location>
</feature>
<dbReference type="InterPro" id="IPR008220">
    <property type="entry name" value="HAT_MetX-like"/>
</dbReference>
<dbReference type="GO" id="GO:0004414">
    <property type="term" value="F:homoserine O-acetyltransferase activity"/>
    <property type="evidence" value="ECO:0007669"/>
    <property type="project" value="TreeGrafter"/>
</dbReference>
<feature type="active site" evidence="2 3">
    <location>
        <position position="345"/>
    </location>
</feature>
<evidence type="ECO:0000256" key="2">
    <source>
        <dbReference type="HAMAP-Rule" id="MF_00296"/>
    </source>
</evidence>
<dbReference type="GO" id="GO:0009092">
    <property type="term" value="P:homoserine metabolic process"/>
    <property type="evidence" value="ECO:0007669"/>
    <property type="project" value="TreeGrafter"/>
</dbReference>
<dbReference type="GO" id="GO:0009086">
    <property type="term" value="P:methionine biosynthetic process"/>
    <property type="evidence" value="ECO:0007669"/>
    <property type="project" value="TreeGrafter"/>
</dbReference>
<keyword evidence="2" id="KW-0012">Acyltransferase</keyword>
<feature type="signal peptide" evidence="4">
    <location>
        <begin position="1"/>
        <end position="27"/>
    </location>
</feature>
<dbReference type="InterPro" id="IPR029058">
    <property type="entry name" value="AB_hydrolase_fold"/>
</dbReference>
<evidence type="ECO:0000256" key="4">
    <source>
        <dbReference type="SAM" id="SignalP"/>
    </source>
</evidence>
<keyword evidence="2" id="KW-0963">Cytoplasm</keyword>
<name>A0A450SCU1_9GAMM</name>
<accession>A0A450SCU1</accession>
<keyword evidence="1 2" id="KW-0808">Transferase</keyword>
<dbReference type="Gene3D" id="3.40.50.1820">
    <property type="entry name" value="alpha/beta hydrolase"/>
    <property type="match status" value="1"/>
</dbReference>
<dbReference type="HAMAP" id="MF_00296">
    <property type="entry name" value="MetX_acyltransf"/>
    <property type="match status" value="1"/>
</dbReference>
<dbReference type="PIRSF" id="PIRSF000443">
    <property type="entry name" value="Homoser_Ac_trans"/>
    <property type="match status" value="1"/>
</dbReference>
<organism evidence="6">
    <name type="scientific">Candidatus Kentrum sp. DK</name>
    <dbReference type="NCBI Taxonomy" id="2126562"/>
    <lineage>
        <taxon>Bacteria</taxon>
        <taxon>Pseudomonadati</taxon>
        <taxon>Pseudomonadota</taxon>
        <taxon>Gammaproteobacteria</taxon>
        <taxon>Candidatus Kentrum</taxon>
    </lineage>
</organism>
<comment type="similarity">
    <text evidence="2">Belongs to the AB hydrolase superfamily. MetX family.</text>
</comment>
<dbReference type="InterPro" id="IPR000073">
    <property type="entry name" value="AB_hydrolase_1"/>
</dbReference>
<gene>
    <name evidence="6" type="ORF">BECKDK2373B_GA0170837_102719</name>
</gene>
<feature type="active site" evidence="3">
    <location>
        <position position="380"/>
    </location>
</feature>
<keyword evidence="4" id="KW-0732">Signal</keyword>
<comment type="subcellular location">
    <subcellularLocation>
        <location evidence="2">Cytoplasm</location>
    </subcellularLocation>
</comment>